<keyword evidence="1" id="KW-0472">Membrane</keyword>
<feature type="transmembrane region" description="Helical" evidence="1">
    <location>
        <begin position="148"/>
        <end position="169"/>
    </location>
</feature>
<feature type="transmembrane region" description="Helical" evidence="1">
    <location>
        <begin position="258"/>
        <end position="276"/>
    </location>
</feature>
<feature type="transmembrane region" description="Helical" evidence="1">
    <location>
        <begin position="342"/>
        <end position="361"/>
    </location>
</feature>
<organism evidence="2 3">
    <name type="scientific">Seinonella peptonophila</name>
    <dbReference type="NCBI Taxonomy" id="112248"/>
    <lineage>
        <taxon>Bacteria</taxon>
        <taxon>Bacillati</taxon>
        <taxon>Bacillota</taxon>
        <taxon>Bacilli</taxon>
        <taxon>Bacillales</taxon>
        <taxon>Thermoactinomycetaceae</taxon>
        <taxon>Seinonella</taxon>
    </lineage>
</organism>
<evidence type="ECO:0000313" key="3">
    <source>
        <dbReference type="Proteomes" id="UP000184476"/>
    </source>
</evidence>
<protein>
    <recommendedName>
        <fullName evidence="4">Major Facilitator Superfamily protein</fullName>
    </recommendedName>
</protein>
<keyword evidence="1" id="KW-0812">Transmembrane</keyword>
<proteinExistence type="predicted"/>
<evidence type="ECO:0000313" key="2">
    <source>
        <dbReference type="EMBL" id="SHF02559.1"/>
    </source>
</evidence>
<reference evidence="2 3" key="1">
    <citation type="submission" date="2016-11" db="EMBL/GenBank/DDBJ databases">
        <authorList>
            <person name="Jaros S."/>
            <person name="Januszkiewicz K."/>
            <person name="Wedrychowicz H."/>
        </authorList>
    </citation>
    <scope>NUCLEOTIDE SEQUENCE [LARGE SCALE GENOMIC DNA]</scope>
    <source>
        <strain evidence="2 3">DSM 44666</strain>
    </source>
</reference>
<feature type="transmembrane region" description="Helical" evidence="1">
    <location>
        <begin position="59"/>
        <end position="77"/>
    </location>
</feature>
<feature type="transmembrane region" description="Helical" evidence="1">
    <location>
        <begin position="315"/>
        <end position="336"/>
    </location>
</feature>
<feature type="transmembrane region" description="Helical" evidence="1">
    <location>
        <begin position="29"/>
        <end position="52"/>
    </location>
</feature>
<dbReference type="AlphaFoldDB" id="A0A1M4YA89"/>
<sequence>MFGFILAILNSYGALTISHINLWLVAQDHSFFIGPLLIIGMVSQTGAASLTFKLGRKNLFLAVTLLVISSLLLIIAVKTQIVLLFFIAQPLSAFVNTISLTKLSEIFRGLLGDKRQHGGHTLSAFANTSLNAVFYSLSLRYLDLEWSAFGTLLILTIVWVGVVILIPFISHFKFSYPINEVKESPLTLRQIWIDHGFRFGIGNVGSISASFALPIMLPLALEKERASLIVLIVGLIGGVLVALLAWLGKLDTDRTGWVLPLIAFSRVSQLIGFICLVTNQTWIAMIFLILGQANMPLTATVIFNRSPRFGVSSDALVTNAAGLFGNLVGTTIGGLYGYQLGLAFFVPLIASSFVASLAELLRR</sequence>
<gene>
    <name evidence="2" type="ORF">SAMN05444392_106126</name>
</gene>
<feature type="transmembrane region" description="Helical" evidence="1">
    <location>
        <begin position="226"/>
        <end position="246"/>
    </location>
</feature>
<feature type="transmembrane region" description="Helical" evidence="1">
    <location>
        <begin position="199"/>
        <end position="220"/>
    </location>
</feature>
<keyword evidence="3" id="KW-1185">Reference proteome</keyword>
<feature type="transmembrane region" description="Helical" evidence="1">
    <location>
        <begin position="282"/>
        <end position="303"/>
    </location>
</feature>
<accession>A0A1M4YA89</accession>
<evidence type="ECO:0000256" key="1">
    <source>
        <dbReference type="SAM" id="Phobius"/>
    </source>
</evidence>
<dbReference type="Proteomes" id="UP000184476">
    <property type="component" value="Unassembled WGS sequence"/>
</dbReference>
<evidence type="ECO:0008006" key="4">
    <source>
        <dbReference type="Google" id="ProtNLM"/>
    </source>
</evidence>
<dbReference type="EMBL" id="FQVL01000006">
    <property type="protein sequence ID" value="SHF02559.1"/>
    <property type="molecule type" value="Genomic_DNA"/>
</dbReference>
<keyword evidence="1" id="KW-1133">Transmembrane helix</keyword>
<name>A0A1M4YA89_9BACL</name>